<name>A0A8S9XFE8_APOLU</name>
<dbReference type="Pfam" id="PF25273">
    <property type="entry name" value="DUF7869"/>
    <property type="match status" value="1"/>
</dbReference>
<comment type="caution">
    <text evidence="3">The sequence shown here is derived from an EMBL/GenBank/DDBJ whole genome shotgun (WGS) entry which is preliminary data.</text>
</comment>
<accession>A0A8S9XFE8</accession>
<proteinExistence type="predicted"/>
<feature type="compositionally biased region" description="Low complexity" evidence="1">
    <location>
        <begin position="23"/>
        <end position="36"/>
    </location>
</feature>
<evidence type="ECO:0000259" key="2">
    <source>
        <dbReference type="Pfam" id="PF25273"/>
    </source>
</evidence>
<dbReference type="AlphaFoldDB" id="A0A8S9XFE8"/>
<reference evidence="3" key="1">
    <citation type="journal article" date="2021" name="Mol. Ecol. Resour.">
        <title>Apolygus lucorum genome provides insights into omnivorousness and mesophyll feeding.</title>
        <authorList>
            <person name="Liu Y."/>
            <person name="Liu H."/>
            <person name="Wang H."/>
            <person name="Huang T."/>
            <person name="Liu B."/>
            <person name="Yang B."/>
            <person name="Yin L."/>
            <person name="Li B."/>
            <person name="Zhang Y."/>
            <person name="Zhang S."/>
            <person name="Jiang F."/>
            <person name="Zhang X."/>
            <person name="Ren Y."/>
            <person name="Wang B."/>
            <person name="Wang S."/>
            <person name="Lu Y."/>
            <person name="Wu K."/>
            <person name="Fan W."/>
            <person name="Wang G."/>
        </authorList>
    </citation>
    <scope>NUCLEOTIDE SEQUENCE</scope>
    <source>
        <strain evidence="3">12Hb</strain>
    </source>
</reference>
<dbReference type="Proteomes" id="UP000466442">
    <property type="component" value="Unassembled WGS sequence"/>
</dbReference>
<evidence type="ECO:0000256" key="1">
    <source>
        <dbReference type="SAM" id="MobiDB-lite"/>
    </source>
</evidence>
<feature type="region of interest" description="Disordered" evidence="1">
    <location>
        <begin position="17"/>
        <end position="36"/>
    </location>
</feature>
<feature type="domain" description="DUF7869" evidence="2">
    <location>
        <begin position="401"/>
        <end position="542"/>
    </location>
</feature>
<gene>
    <name evidence="3" type="ORF">GE061_018495</name>
</gene>
<protein>
    <recommendedName>
        <fullName evidence="2">DUF7869 domain-containing protein</fullName>
    </recommendedName>
</protein>
<evidence type="ECO:0000313" key="3">
    <source>
        <dbReference type="EMBL" id="KAF6207254.1"/>
    </source>
</evidence>
<keyword evidence="4" id="KW-1185">Reference proteome</keyword>
<sequence length="641" mass="74057">MSSSDSEFGFLDEIETSADEYEPSSSSDSVEESVVPRVLKRKAPVDSRKWRAAVQKENIASGKSHITKKGMLIGPRKTGRDCKCKFGCFTKFTDAEKKKKKNHLIKRFNAIGEKTKQDTYLLALISSRAALPPRRPLTQNPGNQRRRNFVNEYRIKNALGSNIRVCRKAFASLQGISVKRVELLAKLSNSGKTLSPTENRGKHHNRPRAIPSALTELVAYHIEGFPKEQSHYSRSDNSCKHYLSADLNVTKMYELFLEKYKDNQEAQRIKYDFYYRFFKANFNYGFGSPRTDTCQTCDSMQNELKNPDLVESRKNELITLKNVHLAKAQAFYDELKSFSKTAEETVDVDVLSFDYQQNLPLPHVPAGDVFYKRQLWVFNFCIHSAKTRKAYFFMYDEATGKKTPNEPISFLDYYFKNLMDKDVKTLYLFSDNCAAQNKNSTLPFFLNKTAEERKIKILHHYPEPGHSFLPCDRAFGQIEKKKRLKERVYTPEEYCKIVKQSSKSFEVIAVQQSAIFDYKSYYEQSFKKLTINDRKVKFQISKLRKILYDGNGQVQCSTNHWMEPATVQSYKIKEKNMSSSSRSDIRLQQAYSSQLPIPSAKYADVMSLVKKYVPHSHHDYYDALLASQDTSAEPRPESEED</sequence>
<dbReference type="EMBL" id="WIXP02000008">
    <property type="protein sequence ID" value="KAF6207254.1"/>
    <property type="molecule type" value="Genomic_DNA"/>
</dbReference>
<dbReference type="InterPro" id="IPR057191">
    <property type="entry name" value="DUF7869"/>
</dbReference>
<dbReference type="PANTHER" id="PTHR10773">
    <property type="entry name" value="DNA-DIRECTED RNA POLYMERASES I, II, AND III SUBUNIT RPABC2"/>
    <property type="match status" value="1"/>
</dbReference>
<dbReference type="PANTHER" id="PTHR10773:SF19">
    <property type="match status" value="1"/>
</dbReference>
<organism evidence="3 4">
    <name type="scientific">Apolygus lucorum</name>
    <name type="common">Small green plant bug</name>
    <name type="synonym">Lygocoris lucorum</name>
    <dbReference type="NCBI Taxonomy" id="248454"/>
    <lineage>
        <taxon>Eukaryota</taxon>
        <taxon>Metazoa</taxon>
        <taxon>Ecdysozoa</taxon>
        <taxon>Arthropoda</taxon>
        <taxon>Hexapoda</taxon>
        <taxon>Insecta</taxon>
        <taxon>Pterygota</taxon>
        <taxon>Neoptera</taxon>
        <taxon>Paraneoptera</taxon>
        <taxon>Hemiptera</taxon>
        <taxon>Heteroptera</taxon>
        <taxon>Panheteroptera</taxon>
        <taxon>Cimicomorpha</taxon>
        <taxon>Miridae</taxon>
        <taxon>Mirini</taxon>
        <taxon>Apolygus</taxon>
    </lineage>
</organism>
<dbReference type="OrthoDB" id="6621115at2759"/>
<evidence type="ECO:0000313" key="4">
    <source>
        <dbReference type="Proteomes" id="UP000466442"/>
    </source>
</evidence>